<feature type="transmembrane region" description="Helical" evidence="1">
    <location>
        <begin position="26"/>
        <end position="44"/>
    </location>
</feature>
<keyword evidence="1" id="KW-0812">Transmembrane</keyword>
<gene>
    <name evidence="2" type="ORF">LTSESEN_0523</name>
</gene>
<name>G5QV67_SALSE</name>
<evidence type="ECO:0000256" key="1">
    <source>
        <dbReference type="SAM" id="Phobius"/>
    </source>
</evidence>
<dbReference type="BioCyc" id="SENT913082:G120J-4924-MONOMER"/>
<dbReference type="AlphaFoldDB" id="G5QV67"/>
<evidence type="ECO:0008006" key="4">
    <source>
        <dbReference type="Google" id="ProtNLM"/>
    </source>
</evidence>
<keyword evidence="1" id="KW-0472">Membrane</keyword>
<accession>G5QV67</accession>
<evidence type="ECO:0000313" key="3">
    <source>
        <dbReference type="Proteomes" id="UP000005065"/>
    </source>
</evidence>
<dbReference type="EMBL" id="AFCU01000178">
    <property type="protein sequence ID" value="EHC94178.1"/>
    <property type="molecule type" value="Genomic_DNA"/>
</dbReference>
<keyword evidence="1" id="KW-1133">Transmembrane helix</keyword>
<protein>
    <recommendedName>
        <fullName evidence="4">Transposase family protein</fullName>
    </recommendedName>
</protein>
<comment type="caution">
    <text evidence="2">The sequence shown here is derived from an EMBL/GenBank/DDBJ whole genome shotgun (WGS) entry which is preliminary data.</text>
</comment>
<sequence>MDIEKLMAQISIISDYRQSWKVEHKLSVLLILTICPLFLVLRVGRI</sequence>
<organism evidence="2 3">
    <name type="scientific">Salmonella enterica subsp. enterica serovar Senftenberg str. A4-543</name>
    <dbReference type="NCBI Taxonomy" id="913082"/>
    <lineage>
        <taxon>Bacteria</taxon>
        <taxon>Pseudomonadati</taxon>
        <taxon>Pseudomonadota</taxon>
        <taxon>Gammaproteobacteria</taxon>
        <taxon>Enterobacterales</taxon>
        <taxon>Enterobacteriaceae</taxon>
        <taxon>Salmonella</taxon>
    </lineage>
</organism>
<reference evidence="2 3" key="1">
    <citation type="journal article" date="2011" name="BMC Genomics">
        <title>Genome sequencing reveals diversification of virulence factor content and possible host adaptation in distinct subpopulations of Salmonella enterica.</title>
        <authorList>
            <person name="den Bakker H.C."/>
            <person name="Moreno Switt A.I."/>
            <person name="Govoni G."/>
            <person name="Cummings C.A."/>
            <person name="Ranieri M.L."/>
            <person name="Degoricija L."/>
            <person name="Hoelzer K."/>
            <person name="Rodriguez-Rivera L.D."/>
            <person name="Brown S."/>
            <person name="Bolchacova E."/>
            <person name="Furtado M.R."/>
            <person name="Wiedmann M."/>
        </authorList>
    </citation>
    <scope>NUCLEOTIDE SEQUENCE [LARGE SCALE GENOMIC DNA]</scope>
    <source>
        <strain evidence="2 3">A4-543</strain>
    </source>
</reference>
<proteinExistence type="predicted"/>
<evidence type="ECO:0000313" key="2">
    <source>
        <dbReference type="EMBL" id="EHC94178.1"/>
    </source>
</evidence>
<dbReference type="Proteomes" id="UP000005065">
    <property type="component" value="Unassembled WGS sequence"/>
</dbReference>